<gene>
    <name evidence="5" type="ORF">LCGC14_1555250</name>
</gene>
<evidence type="ECO:0008006" key="6">
    <source>
        <dbReference type="Google" id="ProtNLM"/>
    </source>
</evidence>
<dbReference type="EMBL" id="LAZR01011943">
    <property type="protein sequence ID" value="KKM51824.1"/>
    <property type="molecule type" value="Genomic_DNA"/>
</dbReference>
<dbReference type="GO" id="GO:0008483">
    <property type="term" value="F:transaminase activity"/>
    <property type="evidence" value="ECO:0007669"/>
    <property type="project" value="UniProtKB-KW"/>
</dbReference>
<evidence type="ECO:0000256" key="2">
    <source>
        <dbReference type="ARBA" id="ARBA00022576"/>
    </source>
</evidence>
<dbReference type="CDD" id="cd00610">
    <property type="entry name" value="OAT_like"/>
    <property type="match status" value="1"/>
</dbReference>
<dbReference type="PANTHER" id="PTHR11986:SF79">
    <property type="entry name" value="ACETYLORNITHINE AMINOTRANSFERASE, MITOCHONDRIAL"/>
    <property type="match status" value="1"/>
</dbReference>
<evidence type="ECO:0000256" key="3">
    <source>
        <dbReference type="ARBA" id="ARBA00022679"/>
    </source>
</evidence>
<comment type="cofactor">
    <cofactor evidence="1">
        <name>pyridoxal 5'-phosphate</name>
        <dbReference type="ChEBI" id="CHEBI:597326"/>
    </cofactor>
</comment>
<dbReference type="PIRSF" id="PIRSF000521">
    <property type="entry name" value="Transaminase_4ab_Lys_Orn"/>
    <property type="match status" value="1"/>
</dbReference>
<evidence type="ECO:0000256" key="1">
    <source>
        <dbReference type="ARBA" id="ARBA00001933"/>
    </source>
</evidence>
<protein>
    <recommendedName>
        <fullName evidence="6">Aspartate aminotransferase family protein</fullName>
    </recommendedName>
</protein>
<dbReference type="PROSITE" id="PS00600">
    <property type="entry name" value="AA_TRANSFER_CLASS_3"/>
    <property type="match status" value="1"/>
</dbReference>
<organism evidence="5">
    <name type="scientific">marine sediment metagenome</name>
    <dbReference type="NCBI Taxonomy" id="412755"/>
    <lineage>
        <taxon>unclassified sequences</taxon>
        <taxon>metagenomes</taxon>
        <taxon>ecological metagenomes</taxon>
    </lineage>
</organism>
<dbReference type="InterPro" id="IPR015422">
    <property type="entry name" value="PyrdxlP-dep_Trfase_small"/>
</dbReference>
<dbReference type="InterPro" id="IPR015421">
    <property type="entry name" value="PyrdxlP-dep_Trfase_major"/>
</dbReference>
<keyword evidence="3" id="KW-0808">Transferase</keyword>
<dbReference type="InterPro" id="IPR005814">
    <property type="entry name" value="Aminotrans_3"/>
</dbReference>
<dbReference type="Gene3D" id="3.40.640.10">
    <property type="entry name" value="Type I PLP-dependent aspartate aminotransferase-like (Major domain)"/>
    <property type="match status" value="1"/>
</dbReference>
<dbReference type="SUPFAM" id="SSF53383">
    <property type="entry name" value="PLP-dependent transferases"/>
    <property type="match status" value="1"/>
</dbReference>
<reference evidence="5" key="1">
    <citation type="journal article" date="2015" name="Nature">
        <title>Complex archaea that bridge the gap between prokaryotes and eukaryotes.</title>
        <authorList>
            <person name="Spang A."/>
            <person name="Saw J.H."/>
            <person name="Jorgensen S.L."/>
            <person name="Zaremba-Niedzwiedzka K."/>
            <person name="Martijn J."/>
            <person name="Lind A.E."/>
            <person name="van Eijk R."/>
            <person name="Schleper C."/>
            <person name="Guy L."/>
            <person name="Ettema T.J."/>
        </authorList>
    </citation>
    <scope>NUCLEOTIDE SEQUENCE</scope>
</reference>
<dbReference type="PANTHER" id="PTHR11986">
    <property type="entry name" value="AMINOTRANSFERASE CLASS III"/>
    <property type="match status" value="1"/>
</dbReference>
<evidence type="ECO:0000313" key="5">
    <source>
        <dbReference type="EMBL" id="KKM51824.1"/>
    </source>
</evidence>
<name>A0A0F9LPX7_9ZZZZ</name>
<keyword evidence="2" id="KW-0032">Aminotransferase</keyword>
<dbReference type="FunFam" id="3.40.640.10:FF:000004">
    <property type="entry name" value="Acetylornithine aminotransferase"/>
    <property type="match status" value="1"/>
</dbReference>
<proteinExistence type="predicted"/>
<dbReference type="AlphaFoldDB" id="A0A0F9LPX7"/>
<dbReference type="Gene3D" id="3.90.1150.10">
    <property type="entry name" value="Aspartate Aminotransferase, domain 1"/>
    <property type="match status" value="1"/>
</dbReference>
<dbReference type="GO" id="GO:0042802">
    <property type="term" value="F:identical protein binding"/>
    <property type="evidence" value="ECO:0007669"/>
    <property type="project" value="TreeGrafter"/>
</dbReference>
<sequence length="431" mass="47707">MTNPKEIIEKAHKYLILSFLPKMQPVIVENAKGAKIFDVHGKEFIDFFAGYSVVNAGHCQEQIVEAAINQAKKFIHAGTYLYYTKPAIFLAEKLAELTDPSLSMTFFGNTGAEAVETALKLARKFTKKFEFISLMGSFHGRTLGALSITGQSSRKKYDLGPFMTGIAYAHPPYCYRCHFEKEFPSCDYLCARSLENTIDYETSNGVAAFIAEPVMGEGGIIVPPPDYFRIVKKILDDHEILFIADEVQTGFGRTGKMFASEHYNVIPDFMIMAKGIAAGFPLSACITRADIGVSFEPGDHFSSFGGNPVSSAAALANIKFLQDEKLSEKANEDGEYLLQRLNELKEKYPLIGDIRGKGLMIGIELVKDQKKKTPAKEETTKIRDYCRENGLLIGSGGVKGCVLRLQPPLVISKEEIDSTLEILENAMKKIS</sequence>
<dbReference type="InterPro" id="IPR015424">
    <property type="entry name" value="PyrdxlP-dep_Trfase"/>
</dbReference>
<dbReference type="GO" id="GO:0030170">
    <property type="term" value="F:pyridoxal phosphate binding"/>
    <property type="evidence" value="ECO:0007669"/>
    <property type="project" value="InterPro"/>
</dbReference>
<dbReference type="InterPro" id="IPR050103">
    <property type="entry name" value="Class-III_PLP-dep_AT"/>
</dbReference>
<dbReference type="InterPro" id="IPR049704">
    <property type="entry name" value="Aminotrans_3_PPA_site"/>
</dbReference>
<keyword evidence="4" id="KW-0663">Pyridoxal phosphate</keyword>
<evidence type="ECO:0000256" key="4">
    <source>
        <dbReference type="ARBA" id="ARBA00022898"/>
    </source>
</evidence>
<dbReference type="Pfam" id="PF00202">
    <property type="entry name" value="Aminotran_3"/>
    <property type="match status" value="1"/>
</dbReference>
<comment type="caution">
    <text evidence="5">The sequence shown here is derived from an EMBL/GenBank/DDBJ whole genome shotgun (WGS) entry which is preliminary data.</text>
</comment>
<accession>A0A0F9LPX7</accession>